<name>A0A645CFI6_9ZZZZ</name>
<evidence type="ECO:0000313" key="1">
    <source>
        <dbReference type="EMBL" id="MPM75684.1"/>
    </source>
</evidence>
<dbReference type="EMBL" id="VSSQ01026790">
    <property type="protein sequence ID" value="MPM75684.1"/>
    <property type="molecule type" value="Genomic_DNA"/>
</dbReference>
<comment type="caution">
    <text evidence="1">The sequence shown here is derived from an EMBL/GenBank/DDBJ whole genome shotgun (WGS) entry which is preliminary data.</text>
</comment>
<reference evidence="1" key="1">
    <citation type="submission" date="2019-08" db="EMBL/GenBank/DDBJ databases">
        <authorList>
            <person name="Kucharzyk K."/>
            <person name="Murdoch R.W."/>
            <person name="Higgins S."/>
            <person name="Loffler F."/>
        </authorList>
    </citation>
    <scope>NUCLEOTIDE SEQUENCE</scope>
</reference>
<dbReference type="AlphaFoldDB" id="A0A645CFI6"/>
<organism evidence="1">
    <name type="scientific">bioreactor metagenome</name>
    <dbReference type="NCBI Taxonomy" id="1076179"/>
    <lineage>
        <taxon>unclassified sequences</taxon>
        <taxon>metagenomes</taxon>
        <taxon>ecological metagenomes</taxon>
    </lineage>
</organism>
<protein>
    <submittedName>
        <fullName evidence="1">Uncharacterized protein</fullName>
    </submittedName>
</protein>
<sequence length="310" mass="34519">MNVELLRYHLDKVQHLPLLLLCKRIAGENGDRIARMYPRGVYVLEYPGDEDIFAVADGVAFKFAPREELIHHHLLSGDRLEGLPQDLDQCLFAVDDLHRDAPDDEARTHHQRIAEPASDLLRLLDGGDVDALRLGHANLGEQPREFSAVLGRVYHLGPGAEEFYSLLREIEAEAQGGLPAEAGEDSRRLLAFQHRQRVVDGQRFEVKGVRDVMVGAHRLGVHIHHDRADAAAAQRLDRLDAAVVKFHPLRDPYRAGADDGDAAAENCGDLIAEGFSRARRHDAERVAPRGHGLDYLLLSLSEGTVAKYLF</sequence>
<proteinExistence type="predicted"/>
<accession>A0A645CFI6</accession>
<gene>
    <name evidence="1" type="ORF">SDC9_122678</name>
</gene>